<dbReference type="eggNOG" id="KOG3634">
    <property type="taxonomic scope" value="Eukaryota"/>
</dbReference>
<accession>A0A1I7VFS0</accession>
<proteinExistence type="predicted"/>
<dbReference type="STRING" id="7209.A0A1I7VFS0"/>
<feature type="compositionally biased region" description="Low complexity" evidence="1">
    <location>
        <begin position="917"/>
        <end position="930"/>
    </location>
</feature>
<dbReference type="GO" id="GO:0006937">
    <property type="term" value="P:regulation of muscle contraction"/>
    <property type="evidence" value="ECO:0007669"/>
    <property type="project" value="InterPro"/>
</dbReference>
<protein>
    <submittedName>
        <fullName evidence="3">C2 domain-containing protein</fullName>
    </submittedName>
</protein>
<dbReference type="GO" id="GO:0045214">
    <property type="term" value="P:sarcomere organization"/>
    <property type="evidence" value="ECO:0007669"/>
    <property type="project" value="TreeGrafter"/>
</dbReference>
<feature type="compositionally biased region" description="Polar residues" evidence="1">
    <location>
        <begin position="54"/>
        <end position="72"/>
    </location>
</feature>
<dbReference type="Gene3D" id="1.20.5.350">
    <property type="match status" value="1"/>
</dbReference>
<keyword evidence="2" id="KW-1185">Reference proteome</keyword>
<feature type="region of interest" description="Disordered" evidence="1">
    <location>
        <begin position="906"/>
        <end position="969"/>
    </location>
</feature>
<dbReference type="PANTHER" id="PTHR11521">
    <property type="entry name" value="TROPONIN T"/>
    <property type="match status" value="1"/>
</dbReference>
<dbReference type="GO" id="GO:0006936">
    <property type="term" value="P:muscle contraction"/>
    <property type="evidence" value="ECO:0007669"/>
    <property type="project" value="TreeGrafter"/>
</dbReference>
<evidence type="ECO:0000313" key="3">
    <source>
        <dbReference type="WBParaSite" id="EN70_2033"/>
    </source>
</evidence>
<feature type="compositionally biased region" description="Basic and acidic residues" evidence="1">
    <location>
        <begin position="935"/>
        <end position="950"/>
    </location>
</feature>
<dbReference type="GO" id="GO:0005523">
    <property type="term" value="F:tropomyosin binding"/>
    <property type="evidence" value="ECO:0007669"/>
    <property type="project" value="TreeGrafter"/>
</dbReference>
<dbReference type="WBParaSite" id="EN70_2033">
    <property type="protein sequence ID" value="EN70_2033"/>
    <property type="gene ID" value="EN70_2033"/>
</dbReference>
<dbReference type="SUPFAM" id="SSF90250">
    <property type="entry name" value="Troponin coil-coiled subunits"/>
    <property type="match status" value="1"/>
</dbReference>
<feature type="region of interest" description="Disordered" evidence="1">
    <location>
        <begin position="1233"/>
        <end position="1266"/>
    </location>
</feature>
<organism evidence="2 3">
    <name type="scientific">Loa loa</name>
    <name type="common">Eye worm</name>
    <name type="synonym">Filaria loa</name>
    <dbReference type="NCBI Taxonomy" id="7209"/>
    <lineage>
        <taxon>Eukaryota</taxon>
        <taxon>Metazoa</taxon>
        <taxon>Ecdysozoa</taxon>
        <taxon>Nematoda</taxon>
        <taxon>Chromadorea</taxon>
        <taxon>Rhabditida</taxon>
        <taxon>Spirurina</taxon>
        <taxon>Spiruromorpha</taxon>
        <taxon>Filarioidea</taxon>
        <taxon>Onchocercidae</taxon>
        <taxon>Loa</taxon>
    </lineage>
</organism>
<feature type="region of interest" description="Disordered" evidence="1">
    <location>
        <begin position="502"/>
        <end position="521"/>
    </location>
</feature>
<reference evidence="3" key="2">
    <citation type="submission" date="2016-11" db="UniProtKB">
        <authorList>
            <consortium name="WormBaseParasite"/>
        </authorList>
    </citation>
    <scope>IDENTIFICATION</scope>
</reference>
<dbReference type="InterPro" id="IPR027707">
    <property type="entry name" value="TNNT"/>
</dbReference>
<feature type="region of interest" description="Disordered" evidence="1">
    <location>
        <begin position="1403"/>
        <end position="1422"/>
    </location>
</feature>
<sequence length="1569" mass="179050">MSTTHRCNCLCKSSPEPDDSIWHYISPVHIQGHRMYQIISLTVSNACKIHVNSADPTSNSHGSRYSRGSPSLDNPVPPIQRIFDGLGAVTSTPSACGTSMHNTTKPVNNISANDNITSKQAYSSGCFLSLYGHTGSPVAGSTIRHEKVPSRKIGTTAPYISTNVNFNMPKKGSYSTQIYNYGQTTANDHMEQKLSSSDGSGNYLVRYRSYDVKSLHVENNLKRFPISEQTTFDITSNIPQSSFMDTKNRGYAAKSFIAPFSVKPANMGQNSFTSFVNHEYGTMRVQPGHVKQADSFNYELSVAEIPHKTSSEQSRSGHRNSQEGAVSGQEYMKRLLQAHQVVDELLKSRGLIPDDENDYLRNWYQKMNREPKTEERNTMVVSDPVVSKNAGSLNTLEASHQRCTSNVSDSGLSMDADSENDLRSIPKLREPSSRNFMVTDLSPSIKQERAPVTSIKVDIVKAKKHKNVYLKVIIRRPQYCWLCMNVKIRLEKKEVTINSDATRNSKKSCNEGRQMAGDRTEGAKNKNQVNILAKSSENFLTQNKRLDQDHKMKAKTALEQLTLMSNRESNTAKFIERETGKKHNAFLSKPKYETVDVCCCFINKPCCNDKTKISLPITRCATIKQKNITVGGKKFPNKIEKERKLKCNQGNSEHPYLLAKTRKLPFDLSELQNMEKTNKIIVARKKDEIVESKDNMTEIKKDVVDLNKTKKHSKFPIPKKESTKELKAPQESASLFSVSHTNKITSNQARKTSTSGKQVTVSKNFSLQSKLPQLETAMTVPVRLHKIRITKLVMIKQMVNNKKYQHEGLVEADDPSVLRKNECLELKKSLKALQNYTTVTSNYYQEILRPITRTENNTITEFEHNADIDICRAREHLRRINFNRAGIRLEPSTSFVHRINDDPVKLSDTRTTCLGTSSGQSSSISSLVKNKANKKVSEKKLDKDSKDRPTETPPTSTENERYHGGGTTAEWNGDILDRELINAYRRTQRIPKPQAKIPVWNVYDERKQTAGIIRNPPKLRHGTLSTALPIPHFIRTRTPAPIDVAVTLSTPVPATAVLRHVTANHLSVMTPRLKNILSNDSGTTIASSLQQHSPSNQFGVTLKRVDRATIQKSKPRGAITQSAPKKPWVPKWRRIQRTEEEEEVETISVVEVNKKHGIDGDEQEEKQMLTRLSSQICTEKDEKDMTEAEKAMMVAKRRQMEEETVKLQKYEEKRRVEREREEEELRKLKEKKERRKLEREEEERQFQERFEQEEERRKQEEEERKTKIEAEKRKKEDEKRKRQRVLLSQFVNTAAGQTGRNFVIPQKSDKANKFGNIVQAKQEMSMTKVQQEEAKRNYLLSVKRIIEFGKVAPTELREKIRQLHQRICKLEADKYDLEKRHERQEYDLRELNERQRQVARNKALKKGLDPADTNSRHPRSVISSSKSAILAIRSIPTPAKSEVTADTSVQIIMVRSCAGQNSKTANKWRVDQRHQANLTVNLHSKSIRNLINNEWQSRQSDTNICRVTKIPKTFINQISSKIIVKPETKQLELAKVEHEKKEKVGKRKISQNLKSTLKRVGFFSPVIHE</sequence>
<evidence type="ECO:0000256" key="1">
    <source>
        <dbReference type="SAM" id="MobiDB-lite"/>
    </source>
</evidence>
<dbReference type="PANTHER" id="PTHR11521:SF1">
    <property type="entry name" value="TROPONIN T, SKELETAL MUSCLE"/>
    <property type="match status" value="1"/>
</dbReference>
<dbReference type="GO" id="GO:0005861">
    <property type="term" value="C:troponin complex"/>
    <property type="evidence" value="ECO:0007669"/>
    <property type="project" value="InterPro"/>
</dbReference>
<feature type="region of interest" description="Disordered" evidence="1">
    <location>
        <begin position="53"/>
        <end position="74"/>
    </location>
</feature>
<name>A0A1I7VFS0_LOALO</name>
<dbReference type="InterPro" id="IPR038077">
    <property type="entry name" value="Troponin_sf"/>
</dbReference>
<reference evidence="2" key="1">
    <citation type="submission" date="2012-04" db="EMBL/GenBank/DDBJ databases">
        <title>The Genome Sequence of Loa loa.</title>
        <authorList>
            <consortium name="The Broad Institute Genome Sequencing Platform"/>
            <consortium name="Broad Institute Genome Sequencing Center for Infectious Disease"/>
            <person name="Nutman T.B."/>
            <person name="Fink D.L."/>
            <person name="Russ C."/>
            <person name="Young S."/>
            <person name="Zeng Q."/>
            <person name="Gargeya S."/>
            <person name="Alvarado L."/>
            <person name="Berlin A."/>
            <person name="Chapman S.B."/>
            <person name="Chen Z."/>
            <person name="Freedman E."/>
            <person name="Gellesch M."/>
            <person name="Goldberg J."/>
            <person name="Griggs A."/>
            <person name="Gujja S."/>
            <person name="Heilman E.R."/>
            <person name="Heiman D."/>
            <person name="Howarth C."/>
            <person name="Mehta T."/>
            <person name="Neiman D."/>
            <person name="Pearson M."/>
            <person name="Roberts A."/>
            <person name="Saif S."/>
            <person name="Shea T."/>
            <person name="Shenoy N."/>
            <person name="Sisk P."/>
            <person name="Stolte C."/>
            <person name="Sykes S."/>
            <person name="White J."/>
            <person name="Yandava C."/>
            <person name="Haas B."/>
            <person name="Henn M.R."/>
            <person name="Nusbaum C."/>
            <person name="Birren B."/>
        </authorList>
    </citation>
    <scope>NUCLEOTIDE SEQUENCE [LARGE SCALE GENOMIC DNA]</scope>
</reference>
<feature type="region of interest" description="Disordered" evidence="1">
    <location>
        <begin position="307"/>
        <end position="326"/>
    </location>
</feature>
<evidence type="ECO:0000313" key="2">
    <source>
        <dbReference type="Proteomes" id="UP000095285"/>
    </source>
</evidence>
<dbReference type="Proteomes" id="UP000095285">
    <property type="component" value="Unassembled WGS sequence"/>
</dbReference>